<dbReference type="Proteomes" id="UP000199093">
    <property type="component" value="Unassembled WGS sequence"/>
</dbReference>
<keyword evidence="6" id="KW-0574">Periplasm</keyword>
<reference evidence="8 9" key="1">
    <citation type="submission" date="2016-10" db="EMBL/GenBank/DDBJ databases">
        <authorList>
            <person name="de Groot N.N."/>
        </authorList>
    </citation>
    <scope>NUCLEOTIDE SEQUENCE [LARGE SCALE GENOMIC DNA]</scope>
    <source>
        <strain evidence="8 9">DSM 26424</strain>
    </source>
</reference>
<dbReference type="InterPro" id="IPR005967">
    <property type="entry name" value="ThiB"/>
</dbReference>
<dbReference type="GO" id="GO:0030975">
    <property type="term" value="F:thiamine binding"/>
    <property type="evidence" value="ECO:0007669"/>
    <property type="project" value="InterPro"/>
</dbReference>
<evidence type="ECO:0000256" key="5">
    <source>
        <dbReference type="ARBA" id="ARBA00022729"/>
    </source>
</evidence>
<evidence type="ECO:0000256" key="1">
    <source>
        <dbReference type="ARBA" id="ARBA00004418"/>
    </source>
</evidence>
<dbReference type="PANTHER" id="PTHR30006">
    <property type="entry name" value="THIAMINE-BINDING PERIPLASMIC PROTEIN-RELATED"/>
    <property type="match status" value="1"/>
</dbReference>
<accession>A0A1G8L8K7</accession>
<dbReference type="NCBIfam" id="TIGR01276">
    <property type="entry name" value="thiB"/>
    <property type="match status" value="1"/>
</dbReference>
<evidence type="ECO:0000313" key="8">
    <source>
        <dbReference type="EMBL" id="SDI52018.1"/>
    </source>
</evidence>
<feature type="chain" id="PRO_5011792969" description="Thiamine-binding periplasmic protein" evidence="7">
    <location>
        <begin position="19"/>
        <end position="326"/>
    </location>
</feature>
<evidence type="ECO:0000256" key="4">
    <source>
        <dbReference type="ARBA" id="ARBA00022448"/>
    </source>
</evidence>
<dbReference type="GO" id="GO:0030976">
    <property type="term" value="F:thiamine pyrophosphate binding"/>
    <property type="evidence" value="ECO:0007669"/>
    <property type="project" value="TreeGrafter"/>
</dbReference>
<dbReference type="InterPro" id="IPR005948">
    <property type="entry name" value="ThiB-like"/>
</dbReference>
<name>A0A1G8L8K7_9RHOB</name>
<dbReference type="InterPro" id="IPR006059">
    <property type="entry name" value="SBP"/>
</dbReference>
<dbReference type="NCBIfam" id="TIGR01254">
    <property type="entry name" value="sfuA"/>
    <property type="match status" value="1"/>
</dbReference>
<dbReference type="GO" id="GO:0030288">
    <property type="term" value="C:outer membrane-bounded periplasmic space"/>
    <property type="evidence" value="ECO:0007669"/>
    <property type="project" value="InterPro"/>
</dbReference>
<evidence type="ECO:0000256" key="6">
    <source>
        <dbReference type="ARBA" id="ARBA00022764"/>
    </source>
</evidence>
<dbReference type="SUPFAM" id="SSF53850">
    <property type="entry name" value="Periplasmic binding protein-like II"/>
    <property type="match status" value="1"/>
</dbReference>
<comment type="subcellular location">
    <subcellularLocation>
        <location evidence="1">Periplasm</location>
    </subcellularLocation>
</comment>
<dbReference type="PANTHER" id="PTHR30006:SF3">
    <property type="entry name" value="THIAMINE-BINDING PERIPLASMIC PROTEIN"/>
    <property type="match status" value="1"/>
</dbReference>
<evidence type="ECO:0000256" key="3">
    <source>
        <dbReference type="ARBA" id="ARBA00019815"/>
    </source>
</evidence>
<keyword evidence="5 7" id="KW-0732">Signal</keyword>
<evidence type="ECO:0000256" key="2">
    <source>
        <dbReference type="ARBA" id="ARBA00008520"/>
    </source>
</evidence>
<protein>
    <recommendedName>
        <fullName evidence="3">Thiamine-binding periplasmic protein</fullName>
    </recommendedName>
</protein>
<dbReference type="AlphaFoldDB" id="A0A1G8L8K7"/>
<evidence type="ECO:0000313" key="9">
    <source>
        <dbReference type="Proteomes" id="UP000199093"/>
    </source>
</evidence>
<dbReference type="EMBL" id="FNEJ01000006">
    <property type="protein sequence ID" value="SDI52018.1"/>
    <property type="molecule type" value="Genomic_DNA"/>
</dbReference>
<dbReference type="Pfam" id="PF01547">
    <property type="entry name" value="SBP_bac_1"/>
    <property type="match status" value="1"/>
</dbReference>
<dbReference type="Gene3D" id="3.40.190.10">
    <property type="entry name" value="Periplasmic binding protein-like II"/>
    <property type="match status" value="2"/>
</dbReference>
<feature type="signal peptide" evidence="7">
    <location>
        <begin position="1"/>
        <end position="18"/>
    </location>
</feature>
<sequence length="326" mass="36094">MKAITFAAGCLAASSALAQDAVLTVYAGDYIVSEWGPGPRIEEMFEARCNCDLQFRPGDLLPRLLLEGARTEADVVFGLNTDVTKQARESGLFAPHGVDLAPLTLPIDWQDDTFLPYNYGHTAFVYNSDRLAEPPQSFQALLDAPDDLKIVLQDPRSSISGLALVLWVQAVFGEEAEAAWAKLAPKILTVTRGWSESYGLFTEGEADMVLSYTTSPAYHIIAEDDRSKKAAIFPEGHYLMVELAAKVASTDQPELAQQFMEFLLTPEFQEMIATGNWSFPAALPRESWPEGFRELDLPETVLFYSEDEAAALRDESIEAWRRALSQ</sequence>
<keyword evidence="9" id="KW-1185">Reference proteome</keyword>
<proteinExistence type="inferred from homology"/>
<gene>
    <name evidence="8" type="ORF">SAMN04487993_100627</name>
</gene>
<comment type="similarity">
    <text evidence="2">Belongs to the bacterial solute-binding protein 1 family.</text>
</comment>
<dbReference type="STRING" id="555512.SAMN04487993_100627"/>
<organism evidence="8 9">
    <name type="scientific">Salipiger marinus</name>
    <dbReference type="NCBI Taxonomy" id="555512"/>
    <lineage>
        <taxon>Bacteria</taxon>
        <taxon>Pseudomonadati</taxon>
        <taxon>Pseudomonadota</taxon>
        <taxon>Alphaproteobacteria</taxon>
        <taxon>Rhodobacterales</taxon>
        <taxon>Roseobacteraceae</taxon>
        <taxon>Salipiger</taxon>
    </lineage>
</organism>
<keyword evidence="4" id="KW-0813">Transport</keyword>
<evidence type="ECO:0000256" key="7">
    <source>
        <dbReference type="SAM" id="SignalP"/>
    </source>
</evidence>
<dbReference type="RefSeq" id="WP_207543592.1">
    <property type="nucleotide sequence ID" value="NZ_FNEJ01000006.1"/>
</dbReference>
<dbReference type="GO" id="GO:0015888">
    <property type="term" value="P:thiamine transport"/>
    <property type="evidence" value="ECO:0007669"/>
    <property type="project" value="InterPro"/>
</dbReference>